<dbReference type="InterPro" id="IPR036291">
    <property type="entry name" value="NAD(P)-bd_dom_sf"/>
</dbReference>
<feature type="domain" description="NADPH-dependent reductive aminase-like C-terminal" evidence="4">
    <location>
        <begin position="163"/>
        <end position="288"/>
    </location>
</feature>
<dbReference type="Proteomes" id="UP000199622">
    <property type="component" value="Unassembled WGS sequence"/>
</dbReference>
<keyword evidence="6" id="KW-1185">Reference proteome</keyword>
<organism evidence="5 6">
    <name type="scientific">Amycolatopsis tolypomycina</name>
    <dbReference type="NCBI Taxonomy" id="208445"/>
    <lineage>
        <taxon>Bacteria</taxon>
        <taxon>Bacillati</taxon>
        <taxon>Actinomycetota</taxon>
        <taxon>Actinomycetes</taxon>
        <taxon>Pseudonocardiales</taxon>
        <taxon>Pseudonocardiaceae</taxon>
        <taxon>Amycolatopsis</taxon>
    </lineage>
</organism>
<protein>
    <submittedName>
        <fullName evidence="5">3-hydroxyisobutyrate dehydrogenase</fullName>
    </submittedName>
</protein>
<proteinExistence type="inferred from homology"/>
<dbReference type="InterPro" id="IPR051265">
    <property type="entry name" value="HIBADH-related_NP60_sf"/>
</dbReference>
<evidence type="ECO:0000256" key="2">
    <source>
        <dbReference type="ARBA" id="ARBA00023002"/>
    </source>
</evidence>
<sequence>MESMGESRKHVGVLGLGRMGTALAGALLGAGHDVSVWNRSPLKAGPLLDRGAKLAATPAEAASADVVLSCLSTYDSQQPVLEAAGLSGRPLVNLTSGTPEQARTAAKWAASAGIDYVDGVIMAVPQQIGTPVAQVLYSGSEPTFAAQRDVLAVLGTPVFVGEDAGLAALYDLALLGIMWSTMAGYLQALALVGTEGVTPEQFTPMALAWHSAVAGLLPGIGEQVASGDYATDVSALDINAAGLAMLVETSRGQGVSTAVPAVLRELFDRAVAAGHGSHAIASVIEEIR</sequence>
<dbReference type="EMBL" id="FNSO01000002">
    <property type="protein sequence ID" value="SEB33658.1"/>
    <property type="molecule type" value="Genomic_DNA"/>
</dbReference>
<dbReference type="GO" id="GO:0050661">
    <property type="term" value="F:NADP binding"/>
    <property type="evidence" value="ECO:0007669"/>
    <property type="project" value="InterPro"/>
</dbReference>
<evidence type="ECO:0000313" key="5">
    <source>
        <dbReference type="EMBL" id="SEB33658.1"/>
    </source>
</evidence>
<evidence type="ECO:0000259" key="4">
    <source>
        <dbReference type="Pfam" id="PF21761"/>
    </source>
</evidence>
<dbReference type="Gene3D" id="3.40.50.720">
    <property type="entry name" value="NAD(P)-binding Rossmann-like Domain"/>
    <property type="match status" value="1"/>
</dbReference>
<dbReference type="PIRSF" id="PIRSF000103">
    <property type="entry name" value="HIBADH"/>
    <property type="match status" value="1"/>
</dbReference>
<keyword evidence="2" id="KW-0560">Oxidoreductase</keyword>
<dbReference type="STRING" id="208445.SAMN04489727_0807"/>
<dbReference type="PANTHER" id="PTHR43580:SF2">
    <property type="entry name" value="CYTOKINE-LIKE NUCLEAR FACTOR N-PAC"/>
    <property type="match status" value="1"/>
</dbReference>
<accession>A0A1H4IK11</accession>
<dbReference type="AlphaFoldDB" id="A0A1H4IK11"/>
<evidence type="ECO:0000313" key="6">
    <source>
        <dbReference type="Proteomes" id="UP000199622"/>
    </source>
</evidence>
<dbReference type="PANTHER" id="PTHR43580">
    <property type="entry name" value="OXIDOREDUCTASE GLYR1-RELATED"/>
    <property type="match status" value="1"/>
</dbReference>
<evidence type="ECO:0000256" key="1">
    <source>
        <dbReference type="ARBA" id="ARBA00009080"/>
    </source>
</evidence>
<reference evidence="6" key="1">
    <citation type="submission" date="2016-10" db="EMBL/GenBank/DDBJ databases">
        <authorList>
            <person name="Varghese N."/>
            <person name="Submissions S."/>
        </authorList>
    </citation>
    <scope>NUCLEOTIDE SEQUENCE [LARGE SCALE GENOMIC DNA]</scope>
    <source>
        <strain evidence="6">DSM 44544</strain>
    </source>
</reference>
<dbReference type="Pfam" id="PF03446">
    <property type="entry name" value="NAD_binding_2"/>
    <property type="match status" value="1"/>
</dbReference>
<feature type="domain" description="6-phosphogluconate dehydrogenase NADP-binding" evidence="3">
    <location>
        <begin position="11"/>
        <end position="160"/>
    </location>
</feature>
<dbReference type="InterPro" id="IPR013328">
    <property type="entry name" value="6PGD_dom2"/>
</dbReference>
<name>A0A1H4IK11_9PSEU</name>
<dbReference type="Gene3D" id="1.10.1040.10">
    <property type="entry name" value="N-(1-d-carboxylethyl)-l-norvaline Dehydrogenase, domain 2"/>
    <property type="match status" value="1"/>
</dbReference>
<evidence type="ECO:0000259" key="3">
    <source>
        <dbReference type="Pfam" id="PF03446"/>
    </source>
</evidence>
<dbReference type="SUPFAM" id="SSF51735">
    <property type="entry name" value="NAD(P)-binding Rossmann-fold domains"/>
    <property type="match status" value="1"/>
</dbReference>
<comment type="similarity">
    <text evidence="1">Belongs to the HIBADH-related family.</text>
</comment>
<dbReference type="Pfam" id="PF21761">
    <property type="entry name" value="RedAm-like_C"/>
    <property type="match status" value="1"/>
</dbReference>
<dbReference type="SUPFAM" id="SSF48179">
    <property type="entry name" value="6-phosphogluconate dehydrogenase C-terminal domain-like"/>
    <property type="match status" value="1"/>
</dbReference>
<gene>
    <name evidence="5" type="ORF">SAMN04489727_0807</name>
</gene>
<dbReference type="InterPro" id="IPR048666">
    <property type="entry name" value="RedAm-like_C"/>
</dbReference>
<dbReference type="GO" id="GO:0016491">
    <property type="term" value="F:oxidoreductase activity"/>
    <property type="evidence" value="ECO:0007669"/>
    <property type="project" value="UniProtKB-KW"/>
</dbReference>
<dbReference type="InterPro" id="IPR006115">
    <property type="entry name" value="6PGDH_NADP-bd"/>
</dbReference>
<dbReference type="InterPro" id="IPR015815">
    <property type="entry name" value="HIBADH-related"/>
</dbReference>
<dbReference type="InterPro" id="IPR008927">
    <property type="entry name" value="6-PGluconate_DH-like_C_sf"/>
</dbReference>